<evidence type="ECO:0000313" key="2">
    <source>
        <dbReference type="EMBL" id="MCI48786.1"/>
    </source>
</evidence>
<dbReference type="EMBL" id="LXQA010391510">
    <property type="protein sequence ID" value="MCI48786.1"/>
    <property type="molecule type" value="Genomic_DNA"/>
</dbReference>
<organism evidence="2 3">
    <name type="scientific">Trifolium medium</name>
    <dbReference type="NCBI Taxonomy" id="97028"/>
    <lineage>
        <taxon>Eukaryota</taxon>
        <taxon>Viridiplantae</taxon>
        <taxon>Streptophyta</taxon>
        <taxon>Embryophyta</taxon>
        <taxon>Tracheophyta</taxon>
        <taxon>Spermatophyta</taxon>
        <taxon>Magnoliopsida</taxon>
        <taxon>eudicotyledons</taxon>
        <taxon>Gunneridae</taxon>
        <taxon>Pentapetalae</taxon>
        <taxon>rosids</taxon>
        <taxon>fabids</taxon>
        <taxon>Fabales</taxon>
        <taxon>Fabaceae</taxon>
        <taxon>Papilionoideae</taxon>
        <taxon>50 kb inversion clade</taxon>
        <taxon>NPAAA clade</taxon>
        <taxon>Hologalegina</taxon>
        <taxon>IRL clade</taxon>
        <taxon>Trifolieae</taxon>
        <taxon>Trifolium</taxon>
    </lineage>
</organism>
<dbReference type="AlphaFoldDB" id="A0A392SLP8"/>
<dbReference type="InterPro" id="IPR052579">
    <property type="entry name" value="Zinc_finger_SWIM"/>
</dbReference>
<keyword evidence="3" id="KW-1185">Reference proteome</keyword>
<sequence>MFPTVLIMDLTYKSSKYRLPLLEFVGPTSTGETYAVTFSFMTSEKEDNFVWTLQSVRNSLRCEDNLKVIVTNRDQALMKVVDTIFPKCTALL</sequence>
<evidence type="ECO:0000313" key="3">
    <source>
        <dbReference type="Proteomes" id="UP000265520"/>
    </source>
</evidence>
<name>A0A392SLP8_9FABA</name>
<dbReference type="Proteomes" id="UP000265520">
    <property type="component" value="Unassembled WGS sequence"/>
</dbReference>
<dbReference type="PANTHER" id="PTHR31569:SF4">
    <property type="entry name" value="SWIM-TYPE DOMAIN-CONTAINING PROTEIN"/>
    <property type="match status" value="1"/>
</dbReference>
<comment type="caution">
    <text evidence="2">The sequence shown here is derived from an EMBL/GenBank/DDBJ whole genome shotgun (WGS) entry which is preliminary data.</text>
</comment>
<evidence type="ECO:0000259" key="1">
    <source>
        <dbReference type="Pfam" id="PF10551"/>
    </source>
</evidence>
<accession>A0A392SLP8</accession>
<dbReference type="InterPro" id="IPR018289">
    <property type="entry name" value="MULE_transposase_dom"/>
</dbReference>
<feature type="domain" description="MULE transposase" evidence="1">
    <location>
        <begin position="5"/>
        <end position="89"/>
    </location>
</feature>
<feature type="non-terminal residue" evidence="2">
    <location>
        <position position="92"/>
    </location>
</feature>
<dbReference type="Pfam" id="PF10551">
    <property type="entry name" value="MULE"/>
    <property type="match status" value="1"/>
</dbReference>
<reference evidence="2 3" key="1">
    <citation type="journal article" date="2018" name="Front. Plant Sci.">
        <title>Red Clover (Trifolium pratense) and Zigzag Clover (T. medium) - A Picture of Genomic Similarities and Differences.</title>
        <authorList>
            <person name="Dluhosova J."/>
            <person name="Istvanek J."/>
            <person name="Nedelnik J."/>
            <person name="Repkova J."/>
        </authorList>
    </citation>
    <scope>NUCLEOTIDE SEQUENCE [LARGE SCALE GENOMIC DNA]</scope>
    <source>
        <strain evidence="3">cv. 10/8</strain>
        <tissue evidence="2">Leaf</tissue>
    </source>
</reference>
<protein>
    <submittedName>
        <fullName evidence="2">Protein FAR1-RELATED SEQUENCE 5-like</fullName>
    </submittedName>
</protein>
<proteinExistence type="predicted"/>
<dbReference type="PANTHER" id="PTHR31569">
    <property type="entry name" value="SWIM-TYPE DOMAIN-CONTAINING PROTEIN"/>
    <property type="match status" value="1"/>
</dbReference>